<name>T1D343_9HELI</name>
<sequence>MVESKTQKQTGVATQMVNKIYCATKNGVGGEIVEVQATFVRALPAFVITGLANNSIQESKQRVQSALTHIGFHFPPLKIAINLSPADLNKTGSHFDLPIALLIALQKENATPIDWFAFGELGLDGEIKHSDSLYPLLLEVALLRPNAKVLLPRAGQNLFSYIPNLNMYYADTLKEALEIIQNLESKPAPKKNHFDFHSIIINDKNFYYSTDFKLDFKEVKGQEIAKRAALIAASGFHNIILEGSPGCGKSMIAKRLRYILPPMDLEDMIECVKLQALSSQETKYSPIRRFRAPHQSASKSSILGSATQYEAKPGEVALAHNGVLFFDELPYFGKDILESLREPLENNELIVSRVHSKVSYKTSFLFIGAQNPCPCGNLLSQTKECRCTDKEILSYKNRLSEPFLDRIDIFVQMQENEVNKQSSITSKEMQEKVFAAFERQIKRNQSTFNGKLSESEIETFCVLDSATADLLAQASIRFNLSHRAIQKIKKLARTIADLDESDTIAKKHLLEALSYRKIA</sequence>
<dbReference type="NCBIfam" id="TIGR00368">
    <property type="entry name" value="YifB family Mg chelatase-like AAA ATPase"/>
    <property type="match status" value="1"/>
</dbReference>
<reference evidence="3 4" key="1">
    <citation type="journal article" date="2013" name="Genome Announc.">
        <title>Draft Genome Sequence of Helicobacter fennelliae Strain MRY12-0050, Isolated from a Bacteremia Patient.</title>
        <authorList>
            <person name="Rimbara E."/>
            <person name="Matsui M."/>
            <person name="Mori S."/>
            <person name="Suzuki S."/>
            <person name="Suzuki M."/>
            <person name="Kim H."/>
            <person name="Sekizuka T."/>
            <person name="Kuroda M."/>
            <person name="Shibayama K."/>
        </authorList>
    </citation>
    <scope>NUCLEOTIDE SEQUENCE [LARGE SCALE GENOMIC DNA]</scope>
    <source>
        <strain evidence="3 4">MRY12-0050</strain>
    </source>
</reference>
<proteinExistence type="predicted"/>
<dbReference type="InterPro" id="IPR014721">
    <property type="entry name" value="Ribsml_uS5_D2-typ_fold_subgr"/>
</dbReference>
<dbReference type="InterPro" id="IPR020568">
    <property type="entry name" value="Ribosomal_Su5_D2-typ_SF"/>
</dbReference>
<comment type="caution">
    <text evidence="3">The sequence shown here is derived from an EMBL/GenBank/DDBJ whole genome shotgun (WGS) entry which is preliminary data.</text>
</comment>
<dbReference type="EMBL" id="BASD01000025">
    <property type="protein sequence ID" value="GAD19601.1"/>
    <property type="molecule type" value="Genomic_DNA"/>
</dbReference>
<feature type="domain" description="Mg chelatase-related protein C-terminal" evidence="2">
    <location>
        <begin position="425"/>
        <end position="516"/>
    </location>
</feature>
<dbReference type="InterPro" id="IPR000523">
    <property type="entry name" value="Mg_chelatse_chII-like_cat_dom"/>
</dbReference>
<dbReference type="eggNOG" id="COG0606">
    <property type="taxonomic scope" value="Bacteria"/>
</dbReference>
<evidence type="ECO:0000313" key="3">
    <source>
        <dbReference type="EMBL" id="GAD19601.1"/>
    </source>
</evidence>
<dbReference type="Pfam" id="PF01078">
    <property type="entry name" value="Mg_chelatase"/>
    <property type="match status" value="1"/>
</dbReference>
<dbReference type="InterPro" id="IPR025158">
    <property type="entry name" value="Mg_chelat-rel_C"/>
</dbReference>
<dbReference type="Proteomes" id="UP000018143">
    <property type="component" value="Unassembled WGS sequence"/>
</dbReference>
<dbReference type="Gene3D" id="3.30.230.10">
    <property type="match status" value="1"/>
</dbReference>
<evidence type="ECO:0000259" key="1">
    <source>
        <dbReference type="Pfam" id="PF01078"/>
    </source>
</evidence>
<dbReference type="SUPFAM" id="SSF54211">
    <property type="entry name" value="Ribosomal protein S5 domain 2-like"/>
    <property type="match status" value="1"/>
</dbReference>
<dbReference type="InterPro" id="IPR045006">
    <property type="entry name" value="CHLI-like"/>
</dbReference>
<evidence type="ECO:0000259" key="2">
    <source>
        <dbReference type="Pfam" id="PF13335"/>
    </source>
</evidence>
<organism evidence="3 4">
    <name type="scientific">Helicobacter fennelliae MRY12-0050</name>
    <dbReference type="NCBI Taxonomy" id="1325130"/>
    <lineage>
        <taxon>Bacteria</taxon>
        <taxon>Pseudomonadati</taxon>
        <taxon>Campylobacterota</taxon>
        <taxon>Epsilonproteobacteria</taxon>
        <taxon>Campylobacterales</taxon>
        <taxon>Helicobacteraceae</taxon>
        <taxon>Helicobacter</taxon>
    </lineage>
</organism>
<dbReference type="PANTHER" id="PTHR32039:SF7">
    <property type="entry name" value="COMPETENCE PROTEIN COMM"/>
    <property type="match status" value="1"/>
</dbReference>
<dbReference type="PANTHER" id="PTHR32039">
    <property type="entry name" value="MAGNESIUM-CHELATASE SUBUNIT CHLI"/>
    <property type="match status" value="1"/>
</dbReference>
<dbReference type="AlphaFoldDB" id="T1D343"/>
<dbReference type="Pfam" id="PF13541">
    <property type="entry name" value="ChlI"/>
    <property type="match status" value="1"/>
</dbReference>
<protein>
    <submittedName>
        <fullName evidence="3">Mg(2+) Chelatase Family Protein / ComM-related protein</fullName>
    </submittedName>
</protein>
<evidence type="ECO:0000313" key="4">
    <source>
        <dbReference type="Proteomes" id="UP000018143"/>
    </source>
</evidence>
<accession>T1D343</accession>
<dbReference type="Pfam" id="PF13335">
    <property type="entry name" value="Mg_chelatase_C"/>
    <property type="match status" value="1"/>
</dbReference>
<dbReference type="Gene3D" id="3.40.50.300">
    <property type="entry name" value="P-loop containing nucleotide triphosphate hydrolases"/>
    <property type="match status" value="1"/>
</dbReference>
<dbReference type="SUPFAM" id="SSF52540">
    <property type="entry name" value="P-loop containing nucleoside triphosphate hydrolases"/>
    <property type="match status" value="1"/>
</dbReference>
<gene>
    <name evidence="3" type="ORF">HFN_0841</name>
</gene>
<feature type="domain" description="Magnesium chelatase ChlI-like catalytic" evidence="1">
    <location>
        <begin position="215"/>
        <end position="418"/>
    </location>
</feature>
<dbReference type="STRING" id="1325130.HFN_0841"/>
<keyword evidence="4" id="KW-1185">Reference proteome</keyword>
<dbReference type="InterPro" id="IPR027417">
    <property type="entry name" value="P-loop_NTPase"/>
</dbReference>
<dbReference type="InterPro" id="IPR004482">
    <property type="entry name" value="Mg_chelat-rel"/>
</dbReference>
<dbReference type="GO" id="GO:0005524">
    <property type="term" value="F:ATP binding"/>
    <property type="evidence" value="ECO:0007669"/>
    <property type="project" value="InterPro"/>
</dbReference>